<comment type="caution">
    <text evidence="2">The sequence shown here is derived from an EMBL/GenBank/DDBJ whole genome shotgun (WGS) entry which is preliminary data.</text>
</comment>
<evidence type="ECO:0000259" key="1">
    <source>
        <dbReference type="Pfam" id="PF24494"/>
    </source>
</evidence>
<keyword evidence="3" id="KW-1185">Reference proteome</keyword>
<dbReference type="EMBL" id="SNSC02000013">
    <property type="protein sequence ID" value="TID18837.1"/>
    <property type="molecule type" value="Genomic_DNA"/>
</dbReference>
<reference evidence="2 3" key="1">
    <citation type="submission" date="2019-04" db="EMBL/GenBank/DDBJ databases">
        <title>High contiguity whole genome sequence and gene annotation resource for two Venturia nashicola isolates.</title>
        <authorList>
            <person name="Prokchorchik M."/>
            <person name="Won K."/>
            <person name="Lee Y."/>
            <person name="Choi E.D."/>
            <person name="Segonzac C."/>
            <person name="Sohn K.H."/>
        </authorList>
    </citation>
    <scope>NUCLEOTIDE SEQUENCE [LARGE SCALE GENOMIC DNA]</scope>
    <source>
        <strain evidence="2 3">PRI2</strain>
    </source>
</reference>
<sequence>MSVPRSPSAQSFTIETLPVVPDQDESLGNENIYKIDSETLPVVPDQDESLGNENIYKIESETLPVVPDQDESLGNENIYKIESETLPVVPDQDESLANENIYKIESETIPESFKEVIAFDPVDDLTSAFETLDVHESDHLLFRVVSKESWGSALLNKDILPGNTTTNALGDPNFDWRAWLKNHGDEEGGESIGTSFTTDFVRALTTALQYRYKKKEDISIIVIQERFLINGSCHAFDDLILWSALPSSVFGPLKKNEHIIIGPIPAHAIVSRITFDSLEELDYLTLFPQLHFDGFRKVREVRESIVRENGKFDLNQDHLRLFLEAILGDQFGAYPQYYATRQLLIHFKALANGRVSMENIRRYESRLRPDALESLETIARNIRTKQKLNKAVFLSDADRVKSEPIDVEGAIKGWARRNPYSEL</sequence>
<name>A0A4Z1NW32_9PEZI</name>
<gene>
    <name evidence="2" type="ORF">E6O75_ATG05958</name>
</gene>
<proteinExistence type="predicted"/>
<accession>A0A4Z1NW32</accession>
<protein>
    <recommendedName>
        <fullName evidence="1">DUF7587 domain-containing protein</fullName>
    </recommendedName>
</protein>
<dbReference type="Proteomes" id="UP000298493">
    <property type="component" value="Unassembled WGS sequence"/>
</dbReference>
<evidence type="ECO:0000313" key="3">
    <source>
        <dbReference type="Proteomes" id="UP000298493"/>
    </source>
</evidence>
<dbReference type="Pfam" id="PF24494">
    <property type="entry name" value="DUF7587"/>
    <property type="match status" value="1"/>
</dbReference>
<dbReference type="InterPro" id="IPR056009">
    <property type="entry name" value="DUF7587"/>
</dbReference>
<feature type="domain" description="DUF7587" evidence="1">
    <location>
        <begin position="138"/>
        <end position="277"/>
    </location>
</feature>
<dbReference type="AlphaFoldDB" id="A0A4Z1NW32"/>
<organism evidence="2 3">
    <name type="scientific">Venturia nashicola</name>
    <dbReference type="NCBI Taxonomy" id="86259"/>
    <lineage>
        <taxon>Eukaryota</taxon>
        <taxon>Fungi</taxon>
        <taxon>Dikarya</taxon>
        <taxon>Ascomycota</taxon>
        <taxon>Pezizomycotina</taxon>
        <taxon>Dothideomycetes</taxon>
        <taxon>Pleosporomycetidae</taxon>
        <taxon>Venturiales</taxon>
        <taxon>Venturiaceae</taxon>
        <taxon>Venturia</taxon>
    </lineage>
</organism>
<evidence type="ECO:0000313" key="2">
    <source>
        <dbReference type="EMBL" id="TID18837.1"/>
    </source>
</evidence>